<dbReference type="PANTHER" id="PTHR43677:SF4">
    <property type="entry name" value="QUINONE OXIDOREDUCTASE-LIKE PROTEIN 2"/>
    <property type="match status" value="1"/>
</dbReference>
<dbReference type="Pfam" id="PF00107">
    <property type="entry name" value="ADH_zinc_N"/>
    <property type="match status" value="1"/>
</dbReference>
<evidence type="ECO:0000313" key="2">
    <source>
        <dbReference type="EMBL" id="OWV31955.1"/>
    </source>
</evidence>
<dbReference type="PANTHER" id="PTHR43677">
    <property type="entry name" value="SHORT-CHAIN DEHYDROGENASE/REDUCTASE"/>
    <property type="match status" value="1"/>
</dbReference>
<feature type="domain" description="Enoyl reductase (ER)" evidence="1">
    <location>
        <begin position="9"/>
        <end position="310"/>
    </location>
</feature>
<dbReference type="Gene3D" id="3.90.180.10">
    <property type="entry name" value="Medium-chain alcohol dehydrogenases, catalytic domain"/>
    <property type="match status" value="1"/>
</dbReference>
<dbReference type="EMBL" id="NFZT01000007">
    <property type="protein sequence ID" value="OWV31955.1"/>
    <property type="molecule type" value="Genomic_DNA"/>
</dbReference>
<accession>A0A219B0V4</accession>
<dbReference type="SUPFAM" id="SSF51735">
    <property type="entry name" value="NAD(P)-binding Rossmann-fold domains"/>
    <property type="match status" value="1"/>
</dbReference>
<dbReference type="OrthoDB" id="4190732at2"/>
<dbReference type="AlphaFoldDB" id="A0A219B0V4"/>
<keyword evidence="3" id="KW-1185">Reference proteome</keyword>
<dbReference type="InterPro" id="IPR051397">
    <property type="entry name" value="Zn-ADH-like_protein"/>
</dbReference>
<reference evidence="3" key="1">
    <citation type="submission" date="2017-05" db="EMBL/GenBank/DDBJ databases">
        <authorList>
            <person name="Lin X."/>
        </authorList>
    </citation>
    <scope>NUCLEOTIDE SEQUENCE [LARGE SCALE GENOMIC DNA]</scope>
    <source>
        <strain evidence="3">JLT2012</strain>
    </source>
</reference>
<comment type="caution">
    <text evidence="2">The sequence shown here is derived from an EMBL/GenBank/DDBJ whole genome shotgun (WGS) entry which is preliminary data.</text>
</comment>
<dbReference type="GO" id="GO:0016491">
    <property type="term" value="F:oxidoreductase activity"/>
    <property type="evidence" value="ECO:0007669"/>
    <property type="project" value="InterPro"/>
</dbReference>
<evidence type="ECO:0000313" key="3">
    <source>
        <dbReference type="Proteomes" id="UP000198462"/>
    </source>
</evidence>
<dbReference type="SUPFAM" id="SSF50129">
    <property type="entry name" value="GroES-like"/>
    <property type="match status" value="1"/>
</dbReference>
<organism evidence="2 3">
    <name type="scientific">Pacificimonas flava</name>
    <dbReference type="NCBI Taxonomy" id="1234595"/>
    <lineage>
        <taxon>Bacteria</taxon>
        <taxon>Pseudomonadati</taxon>
        <taxon>Pseudomonadota</taxon>
        <taxon>Alphaproteobacteria</taxon>
        <taxon>Sphingomonadales</taxon>
        <taxon>Sphingosinicellaceae</taxon>
        <taxon>Pacificimonas</taxon>
    </lineage>
</organism>
<dbReference type="InterPro" id="IPR036291">
    <property type="entry name" value="NAD(P)-bd_dom_sf"/>
</dbReference>
<dbReference type="InterPro" id="IPR013149">
    <property type="entry name" value="ADH-like_C"/>
</dbReference>
<proteinExistence type="predicted"/>
<dbReference type="InterPro" id="IPR020843">
    <property type="entry name" value="ER"/>
</dbReference>
<dbReference type="SMART" id="SM00829">
    <property type="entry name" value="PKS_ER"/>
    <property type="match status" value="1"/>
</dbReference>
<evidence type="ECO:0000259" key="1">
    <source>
        <dbReference type="SMART" id="SM00829"/>
    </source>
</evidence>
<dbReference type="CDD" id="cd08241">
    <property type="entry name" value="QOR1"/>
    <property type="match status" value="1"/>
</dbReference>
<dbReference type="Pfam" id="PF08240">
    <property type="entry name" value="ADH_N"/>
    <property type="match status" value="1"/>
</dbReference>
<dbReference type="Gene3D" id="3.40.50.720">
    <property type="entry name" value="NAD(P)-binding Rossmann-like Domain"/>
    <property type="match status" value="1"/>
</dbReference>
<protein>
    <submittedName>
        <fullName evidence="2">NADPH:quinone oxidoreductase</fullName>
    </submittedName>
</protein>
<sequence length="312" mass="34199">MARALRLTDTLPDYKGLELKEIKAPVGEVNVRVKAAAVNYVDLLQSRGGHQHKPDLPFILGSDFAGERTDTGEPVWGMWRGAFADEIAVPEAAISPKPAGWSFAKAAAFGQPYLTALVALKRHAFLQPGEWLLVHGATAGVGAAAVDLGKRMGARVIATSSSDEKLAKIEELYAPDAVLNVKTDFRERVKEITGGGAHVVYDPVGGDIFTESLRCTRYFGRVLIIGFASGTIPQLQINYPLIKGLQIIGVRAGEYGRRFPEHGREDREHLAQIALEEQVSPHVHAEFALEDWREAFAMMERRDVIGRVVLRP</sequence>
<dbReference type="RefSeq" id="WP_088713749.1">
    <property type="nucleotide sequence ID" value="NZ_NFZT01000007.1"/>
</dbReference>
<dbReference type="InterPro" id="IPR013154">
    <property type="entry name" value="ADH-like_N"/>
</dbReference>
<dbReference type="Proteomes" id="UP000198462">
    <property type="component" value="Unassembled WGS sequence"/>
</dbReference>
<gene>
    <name evidence="2" type="ORF">B5C34_14620</name>
</gene>
<dbReference type="InterPro" id="IPR011032">
    <property type="entry name" value="GroES-like_sf"/>
</dbReference>
<name>A0A219B0V4_9SPHN</name>